<dbReference type="Gene3D" id="3.40.50.2000">
    <property type="entry name" value="Glycogen Phosphorylase B"/>
    <property type="match status" value="2"/>
</dbReference>
<dbReference type="SUPFAM" id="SSF53756">
    <property type="entry name" value="UDP-Glycosyltransferase/glycogen phosphorylase"/>
    <property type="match status" value="1"/>
</dbReference>
<dbReference type="KEGG" id="enn:FRE64_01140"/>
<name>A0A5B8NI66_9CHRO</name>
<evidence type="ECO:0000313" key="2">
    <source>
        <dbReference type="Proteomes" id="UP000318453"/>
    </source>
</evidence>
<evidence type="ECO:0000313" key="1">
    <source>
        <dbReference type="EMBL" id="QDZ38668.1"/>
    </source>
</evidence>
<proteinExistence type="predicted"/>
<reference evidence="1" key="1">
    <citation type="submission" date="2019-08" db="EMBL/GenBank/DDBJ databases">
        <title>Carotenoids and Carotenoid Binding Proteins in the Halophilic Cyanobacterium Euhalothece sp. ZM00.</title>
        <authorList>
            <person name="Cho S.M."/>
            <person name="Song J.Y."/>
            <person name="Park Y.-I."/>
        </authorList>
    </citation>
    <scope>NUCLEOTIDE SEQUENCE [LARGE SCALE GENOMIC DNA]</scope>
    <source>
        <strain evidence="1">Z-M001</strain>
    </source>
</reference>
<dbReference type="PANTHER" id="PTHR12526">
    <property type="entry name" value="GLYCOSYLTRANSFERASE"/>
    <property type="match status" value="1"/>
</dbReference>
<dbReference type="Pfam" id="PF13692">
    <property type="entry name" value="Glyco_trans_1_4"/>
    <property type="match status" value="1"/>
</dbReference>
<keyword evidence="1" id="KW-0808">Transferase</keyword>
<accession>A0A5B8NI66</accession>
<organism evidence="1 2">
    <name type="scientific">Euhalothece natronophila Z-M001</name>
    <dbReference type="NCBI Taxonomy" id="522448"/>
    <lineage>
        <taxon>Bacteria</taxon>
        <taxon>Bacillati</taxon>
        <taxon>Cyanobacteriota</taxon>
        <taxon>Cyanophyceae</taxon>
        <taxon>Oscillatoriophycideae</taxon>
        <taxon>Chroococcales</taxon>
        <taxon>Halothecacae</taxon>
        <taxon>Halothece cluster</taxon>
        <taxon>Euhalothece</taxon>
    </lineage>
</organism>
<keyword evidence="2" id="KW-1185">Reference proteome</keyword>
<dbReference type="GO" id="GO:0016740">
    <property type="term" value="F:transferase activity"/>
    <property type="evidence" value="ECO:0007669"/>
    <property type="project" value="UniProtKB-KW"/>
</dbReference>
<dbReference type="RefSeq" id="WP_146294279.1">
    <property type="nucleotide sequence ID" value="NZ_CP042326.1"/>
</dbReference>
<dbReference type="AlphaFoldDB" id="A0A5B8NI66"/>
<dbReference type="EMBL" id="CP042326">
    <property type="protein sequence ID" value="QDZ38668.1"/>
    <property type="molecule type" value="Genomic_DNA"/>
</dbReference>
<dbReference type="CDD" id="cd03801">
    <property type="entry name" value="GT4_PimA-like"/>
    <property type="match status" value="1"/>
</dbReference>
<protein>
    <submittedName>
        <fullName evidence="1">Glycosyltransferase family 4 protein</fullName>
    </submittedName>
</protein>
<dbReference type="Proteomes" id="UP000318453">
    <property type="component" value="Chromosome"/>
</dbReference>
<gene>
    <name evidence="1" type="ORF">FRE64_01140</name>
</gene>
<sequence length="358" mass="41110">MRVLLLSRYDDLGASSRVRYLQYLEEFKRQGWEVEISPLFSNTYINALYAGAGRERLWEVMRGYVSRFLVLLRANQFDVLIIQKELFPFLPAWFERILHRMQILYIVDYDDAQFHRYDRHSNTIIRGLFRHKIDTVMLHAELVIAGNPYIAERARTAGARQIEIIPTVVDTERYHPAVSHASSPPIVGWIGTPETSCYLLPLLPVFERLQQEMDVRFVAVGASGEDFAGTSVEAWPWSELTEVSSIQQFDIGIMPLEDSPWERGKCGYKLIQYMACAKPVVASPVGVNMKIVEPGKNGYLAETLEDWEKLLRVLLIDVDARNRMGCVGREKVVEQFSLQSQAQRFINCVERVVNSGLF</sequence>
<dbReference type="OrthoDB" id="9813214at2"/>